<proteinExistence type="predicted"/>
<evidence type="ECO:0000313" key="6">
    <source>
        <dbReference type="EMBL" id="EOU23878.1"/>
    </source>
</evidence>
<dbReference type="Proteomes" id="UP000014104">
    <property type="component" value="Unassembled WGS sequence"/>
</dbReference>
<keyword evidence="7" id="KW-1185">Reference proteome</keyword>
<evidence type="ECO:0000313" key="7">
    <source>
        <dbReference type="Proteomes" id="UP000014104"/>
    </source>
</evidence>
<evidence type="ECO:0000256" key="2">
    <source>
        <dbReference type="ARBA" id="ARBA00023125"/>
    </source>
</evidence>
<keyword evidence="3" id="KW-0804">Transcription</keyword>
<evidence type="ECO:0000313" key="8">
    <source>
        <dbReference type="Proteomes" id="UP000014107"/>
    </source>
</evidence>
<evidence type="ECO:0000259" key="4">
    <source>
        <dbReference type="PROSITE" id="PS01124"/>
    </source>
</evidence>
<dbReference type="GO" id="GO:0043565">
    <property type="term" value="F:sequence-specific DNA binding"/>
    <property type="evidence" value="ECO:0007669"/>
    <property type="project" value="InterPro"/>
</dbReference>
<dbReference type="InterPro" id="IPR037923">
    <property type="entry name" value="HTH-like"/>
</dbReference>
<organism evidence="6 8">
    <name type="scientific">Enterococcus avium ATCC 14025</name>
    <dbReference type="NCBI Taxonomy" id="1140002"/>
    <lineage>
        <taxon>Bacteria</taxon>
        <taxon>Bacillati</taxon>
        <taxon>Bacillota</taxon>
        <taxon>Bacilli</taxon>
        <taxon>Lactobacillales</taxon>
        <taxon>Enterococcaceae</taxon>
        <taxon>Enterococcus</taxon>
    </lineage>
</organism>
<accession>A0AAV3J2F4</accession>
<dbReference type="Pfam" id="PF12833">
    <property type="entry name" value="HTH_18"/>
    <property type="match status" value="1"/>
</dbReference>
<evidence type="ECO:0000256" key="1">
    <source>
        <dbReference type="ARBA" id="ARBA00023015"/>
    </source>
</evidence>
<name>A0AAV3J2F4_ENTAV</name>
<evidence type="ECO:0000313" key="5">
    <source>
        <dbReference type="EMBL" id="EOT51936.1"/>
    </source>
</evidence>
<protein>
    <recommendedName>
        <fullName evidence="4">HTH araC/xylS-type domain-containing protein</fullName>
    </recommendedName>
</protein>
<dbReference type="InterPro" id="IPR014710">
    <property type="entry name" value="RmlC-like_jellyroll"/>
</dbReference>
<reference evidence="6 8" key="2">
    <citation type="submission" date="2013-03" db="EMBL/GenBank/DDBJ databases">
        <title>The Genome Sequence of Enterococcus avium ATCC_14025 (PacBio/Illumina hybrid assembly).</title>
        <authorList>
            <consortium name="The Broad Institute Genomics Platform"/>
            <consortium name="The Broad Institute Genome Sequencing Center for Infectious Disease"/>
            <person name="Earl A."/>
            <person name="Russ C."/>
            <person name="Gilmore M."/>
            <person name="Surin D."/>
            <person name="Walker B."/>
            <person name="Young S."/>
            <person name="Zeng Q."/>
            <person name="Gargeya S."/>
            <person name="Fitzgerald M."/>
            <person name="Haas B."/>
            <person name="Abouelleil A."/>
            <person name="Allen A.W."/>
            <person name="Alvarado L."/>
            <person name="Arachchi H.M."/>
            <person name="Berlin A.M."/>
            <person name="Chapman S.B."/>
            <person name="Gainer-Dewar J."/>
            <person name="Goldberg J."/>
            <person name="Griggs A."/>
            <person name="Gujja S."/>
            <person name="Hansen M."/>
            <person name="Howarth C."/>
            <person name="Imamovic A."/>
            <person name="Ireland A."/>
            <person name="Larimer J."/>
            <person name="McCowan C."/>
            <person name="Murphy C."/>
            <person name="Pearson M."/>
            <person name="Poon T.W."/>
            <person name="Priest M."/>
            <person name="Roberts A."/>
            <person name="Saif S."/>
            <person name="Shea T."/>
            <person name="Sisk P."/>
            <person name="Sykes S."/>
            <person name="Wortman J."/>
            <person name="Nusbaum C."/>
            <person name="Birren B."/>
        </authorList>
    </citation>
    <scope>NUCLEOTIDE SEQUENCE [LARGE SCALE GENOMIC DNA]</scope>
    <source>
        <strain evidence="6 8">ATCC 14025</strain>
    </source>
</reference>
<keyword evidence="1" id="KW-0805">Transcription regulation</keyword>
<comment type="caution">
    <text evidence="6">The sequence shown here is derived from an EMBL/GenBank/DDBJ whole genome shotgun (WGS) entry which is preliminary data.</text>
</comment>
<dbReference type="Proteomes" id="UP000014107">
    <property type="component" value="Unassembled WGS sequence"/>
</dbReference>
<dbReference type="Gene3D" id="2.60.120.10">
    <property type="entry name" value="Jelly Rolls"/>
    <property type="match status" value="1"/>
</dbReference>
<dbReference type="AlphaFoldDB" id="A0AAV3J2F4"/>
<evidence type="ECO:0000256" key="3">
    <source>
        <dbReference type="ARBA" id="ARBA00023163"/>
    </source>
</evidence>
<feature type="domain" description="HTH araC/xylS-type" evidence="4">
    <location>
        <begin position="224"/>
        <end position="321"/>
    </location>
</feature>
<sequence length="327" mass="38565">MNETELKEMLWEENEIEKIQRTKGYNVNDQNLPFAEVEIPKMPGSNFFKEGNIFINKHHRYSEMPSHTHEFVEFNYMLSGSCVQYVNDKRVELNEGEIILLDKEIVQRIEPLTQKDLLINILLKDESITTDIVINMVKSTGLVNEFLMNASNKAGKHDAFIHFHCGKNQEVQEIIQRLILEYYQKRKYYMRAANLLLSLLLIELTRVIEEESLDNYQEKDEEIINILKFVDSHFRQLSLNDLAKKFGYNSNYMGNKIKKETGRTFQELINSLKYQTALELMQETDKSIEEIAYDVGFYSLPSLYKLFARFTDKTPKQMRNQLLKNDN</sequence>
<dbReference type="Pfam" id="PF02311">
    <property type="entry name" value="AraC_binding"/>
    <property type="match status" value="1"/>
</dbReference>
<dbReference type="SMART" id="SM00342">
    <property type="entry name" value="HTH_ARAC"/>
    <property type="match status" value="1"/>
</dbReference>
<reference evidence="5 7" key="1">
    <citation type="submission" date="2013-03" db="EMBL/GenBank/DDBJ databases">
        <title>The Genome Sequence of Enterococcus avium ATCC_14025 (Illumina only assembly).</title>
        <authorList>
            <consortium name="The Broad Institute Genomics Platform"/>
            <consortium name="The Broad Institute Genome Sequencing Center for Infectious Disease"/>
            <person name="Earl A."/>
            <person name="Russ C."/>
            <person name="Gilmore M."/>
            <person name="Surin D."/>
            <person name="Walker B."/>
            <person name="Young S."/>
            <person name="Zeng Q."/>
            <person name="Gargeya S."/>
            <person name="Fitzgerald M."/>
            <person name="Haas B."/>
            <person name="Abouelleil A."/>
            <person name="Allen A.W."/>
            <person name="Alvarado L."/>
            <person name="Arachchi H.M."/>
            <person name="Berlin A.M."/>
            <person name="Chapman S.B."/>
            <person name="Gainer-Dewar J."/>
            <person name="Goldberg J."/>
            <person name="Griggs A."/>
            <person name="Gujja S."/>
            <person name="Hansen M."/>
            <person name="Howarth C."/>
            <person name="Imamovic A."/>
            <person name="Ireland A."/>
            <person name="Larimer J."/>
            <person name="McCowan C."/>
            <person name="Murphy C."/>
            <person name="Pearson M."/>
            <person name="Poon T.W."/>
            <person name="Priest M."/>
            <person name="Roberts A."/>
            <person name="Saif S."/>
            <person name="Shea T."/>
            <person name="Sisk P."/>
            <person name="Sykes S."/>
            <person name="Wortman J."/>
            <person name="Nusbaum C."/>
            <person name="Birren B."/>
        </authorList>
    </citation>
    <scope>NUCLEOTIDE SEQUENCE [LARGE SCALE GENOMIC DNA]</scope>
    <source>
        <strain evidence="5 7">ATCC 14025</strain>
    </source>
</reference>
<dbReference type="PANTHER" id="PTHR43280:SF28">
    <property type="entry name" value="HTH-TYPE TRANSCRIPTIONAL ACTIVATOR RHAS"/>
    <property type="match status" value="1"/>
</dbReference>
<dbReference type="Gene3D" id="1.10.10.60">
    <property type="entry name" value="Homeodomain-like"/>
    <property type="match status" value="2"/>
</dbReference>
<dbReference type="RefSeq" id="WP_016178045.1">
    <property type="nucleotide sequence ID" value="NZ_KE136357.1"/>
</dbReference>
<gene>
    <name evidence="6" type="ORF">I570_01744</name>
    <name evidence="5" type="ORF">OMU_00139</name>
</gene>
<dbReference type="EMBL" id="AHYV01000002">
    <property type="protein sequence ID" value="EOT51936.1"/>
    <property type="molecule type" value="Genomic_DNA"/>
</dbReference>
<dbReference type="EMBL" id="ASWL01000002">
    <property type="protein sequence ID" value="EOU23878.1"/>
    <property type="molecule type" value="Genomic_DNA"/>
</dbReference>
<dbReference type="PANTHER" id="PTHR43280">
    <property type="entry name" value="ARAC-FAMILY TRANSCRIPTIONAL REGULATOR"/>
    <property type="match status" value="1"/>
</dbReference>
<dbReference type="GO" id="GO:0003700">
    <property type="term" value="F:DNA-binding transcription factor activity"/>
    <property type="evidence" value="ECO:0007669"/>
    <property type="project" value="InterPro"/>
</dbReference>
<dbReference type="SUPFAM" id="SSF46689">
    <property type="entry name" value="Homeodomain-like"/>
    <property type="match status" value="1"/>
</dbReference>
<dbReference type="PROSITE" id="PS01124">
    <property type="entry name" value="HTH_ARAC_FAMILY_2"/>
    <property type="match status" value="1"/>
</dbReference>
<keyword evidence="2" id="KW-0238">DNA-binding</keyword>
<dbReference type="InterPro" id="IPR009057">
    <property type="entry name" value="Homeodomain-like_sf"/>
</dbReference>
<dbReference type="InterPro" id="IPR018060">
    <property type="entry name" value="HTH_AraC"/>
</dbReference>
<dbReference type="SUPFAM" id="SSF51215">
    <property type="entry name" value="Regulatory protein AraC"/>
    <property type="match status" value="1"/>
</dbReference>
<dbReference type="InterPro" id="IPR003313">
    <property type="entry name" value="AraC-bd"/>
</dbReference>